<dbReference type="GO" id="GO:0003677">
    <property type="term" value="F:DNA binding"/>
    <property type="evidence" value="ECO:0007669"/>
    <property type="project" value="InterPro"/>
</dbReference>
<dbReference type="InterPro" id="IPR036977">
    <property type="entry name" value="DNA_primase_Znf_CHC2"/>
</dbReference>
<protein>
    <submittedName>
        <fullName evidence="1">Uncharacterized protein</fullName>
    </submittedName>
</protein>
<sequence length="355" mass="40019">MKQTIPEQLKGMRFNRVRFKEKRAFEPGWQNKPYTYEEISKYFPANNYGVICGKEVRALDDDTPTEELITLFIKTFGETFRVRGHLYFKFSNGHSKKIIFEKDGTHFGELQGEATYVVGPGCTHPSGELYEQKNDLPIIEVDYNKFEEVFRDLIKKKKKAIQRTSPSVRTTFSGDNISNIPLSSIISFGDLEDVGNNSLQGPHPLHGSDGGMNFRINTADNTWYCFRCQAGGGPSELIAVMEGIIDCGDAGSNCFTTDQGQEVIAVAREKYGLTVPEQDLGEIRGWANSVSIVNLAKKRNFEKCPKCDTAWRFQDSHGLYYCDTCKYGGGLPQFADMIIEERNRKSTAEEALSKL</sequence>
<dbReference type="GO" id="GO:0008270">
    <property type="term" value="F:zinc ion binding"/>
    <property type="evidence" value="ECO:0007669"/>
    <property type="project" value="InterPro"/>
</dbReference>
<comment type="caution">
    <text evidence="1">The sequence shown here is derived from an EMBL/GenBank/DDBJ whole genome shotgun (WGS) entry which is preliminary data.</text>
</comment>
<dbReference type="EMBL" id="LAZR01000428">
    <property type="protein sequence ID" value="KKN69339.1"/>
    <property type="molecule type" value="Genomic_DNA"/>
</dbReference>
<name>A0A0F9SR43_9ZZZZ</name>
<dbReference type="SUPFAM" id="SSF57783">
    <property type="entry name" value="Zinc beta-ribbon"/>
    <property type="match status" value="1"/>
</dbReference>
<accession>A0A0F9SR43</accession>
<evidence type="ECO:0000313" key="1">
    <source>
        <dbReference type="EMBL" id="KKN69339.1"/>
    </source>
</evidence>
<organism evidence="1">
    <name type="scientific">marine sediment metagenome</name>
    <dbReference type="NCBI Taxonomy" id="412755"/>
    <lineage>
        <taxon>unclassified sequences</taxon>
        <taxon>metagenomes</taxon>
        <taxon>ecological metagenomes</taxon>
    </lineage>
</organism>
<gene>
    <name evidence="1" type="ORF">LCGC14_0441980</name>
</gene>
<dbReference type="SUPFAM" id="SSF56747">
    <property type="entry name" value="Prim-pol domain"/>
    <property type="match status" value="1"/>
</dbReference>
<proteinExistence type="predicted"/>
<dbReference type="Gene3D" id="3.90.580.10">
    <property type="entry name" value="Zinc finger, CHC2-type domain"/>
    <property type="match status" value="1"/>
</dbReference>
<dbReference type="AlphaFoldDB" id="A0A0F9SR43"/>
<dbReference type="GO" id="GO:0006260">
    <property type="term" value="P:DNA replication"/>
    <property type="evidence" value="ECO:0007669"/>
    <property type="project" value="InterPro"/>
</dbReference>
<reference evidence="1" key="1">
    <citation type="journal article" date="2015" name="Nature">
        <title>Complex archaea that bridge the gap between prokaryotes and eukaryotes.</title>
        <authorList>
            <person name="Spang A."/>
            <person name="Saw J.H."/>
            <person name="Jorgensen S.L."/>
            <person name="Zaremba-Niedzwiedzka K."/>
            <person name="Martijn J."/>
            <person name="Lind A.E."/>
            <person name="van Eijk R."/>
            <person name="Schleper C."/>
            <person name="Guy L."/>
            <person name="Ettema T.J."/>
        </authorList>
    </citation>
    <scope>NUCLEOTIDE SEQUENCE</scope>
</reference>